<proteinExistence type="predicted"/>
<feature type="compositionally biased region" description="Basic and acidic residues" evidence="2">
    <location>
        <begin position="2632"/>
        <end position="2644"/>
    </location>
</feature>
<feature type="transmembrane region" description="Helical" evidence="3">
    <location>
        <begin position="3074"/>
        <end position="3091"/>
    </location>
</feature>
<evidence type="ECO:0000313" key="5">
    <source>
        <dbReference type="Proteomes" id="UP000193411"/>
    </source>
</evidence>
<keyword evidence="1" id="KW-0175">Coiled coil</keyword>
<feature type="region of interest" description="Disordered" evidence="2">
    <location>
        <begin position="2767"/>
        <end position="2793"/>
    </location>
</feature>
<feature type="region of interest" description="Disordered" evidence="2">
    <location>
        <begin position="342"/>
        <end position="386"/>
    </location>
</feature>
<evidence type="ECO:0000256" key="1">
    <source>
        <dbReference type="SAM" id="Coils"/>
    </source>
</evidence>
<dbReference type="GO" id="GO:0005730">
    <property type="term" value="C:nucleolus"/>
    <property type="evidence" value="ECO:0007669"/>
    <property type="project" value="InterPro"/>
</dbReference>
<dbReference type="Proteomes" id="UP000193411">
    <property type="component" value="Unassembled WGS sequence"/>
</dbReference>
<feature type="compositionally biased region" description="Low complexity" evidence="2">
    <location>
        <begin position="170"/>
        <end position="185"/>
    </location>
</feature>
<feature type="transmembrane region" description="Helical" evidence="3">
    <location>
        <begin position="3129"/>
        <end position="3145"/>
    </location>
</feature>
<comment type="caution">
    <text evidence="4">The sequence shown here is derived from an EMBL/GenBank/DDBJ whole genome shotgun (WGS) entry which is preliminary data.</text>
</comment>
<feature type="region of interest" description="Disordered" evidence="2">
    <location>
        <begin position="1"/>
        <end position="20"/>
    </location>
</feature>
<feature type="region of interest" description="Disordered" evidence="2">
    <location>
        <begin position="196"/>
        <end position="220"/>
    </location>
</feature>
<gene>
    <name evidence="4" type="ORF">BCR44DRAFT_1274549</name>
</gene>
<accession>A0A1Y2H9Q4</accession>
<evidence type="ECO:0000256" key="2">
    <source>
        <dbReference type="SAM" id="MobiDB-lite"/>
    </source>
</evidence>
<feature type="transmembrane region" description="Helical" evidence="3">
    <location>
        <begin position="3309"/>
        <end position="3331"/>
    </location>
</feature>
<feature type="region of interest" description="Disordered" evidence="2">
    <location>
        <begin position="2625"/>
        <end position="2644"/>
    </location>
</feature>
<organism evidence="4 5">
    <name type="scientific">Catenaria anguillulae PL171</name>
    <dbReference type="NCBI Taxonomy" id="765915"/>
    <lineage>
        <taxon>Eukaryota</taxon>
        <taxon>Fungi</taxon>
        <taxon>Fungi incertae sedis</taxon>
        <taxon>Blastocladiomycota</taxon>
        <taxon>Blastocladiomycetes</taxon>
        <taxon>Blastocladiales</taxon>
        <taxon>Catenariaceae</taxon>
        <taxon>Catenaria</taxon>
    </lineage>
</organism>
<dbReference type="InterPro" id="IPR039191">
    <property type="entry name" value="Nopp140-like"/>
</dbReference>
<keyword evidence="3" id="KW-1133">Transmembrane helix</keyword>
<feature type="region of interest" description="Disordered" evidence="2">
    <location>
        <begin position="169"/>
        <end position="188"/>
    </location>
</feature>
<feature type="transmembrane region" description="Helical" evidence="3">
    <location>
        <begin position="3218"/>
        <end position="3246"/>
    </location>
</feature>
<feature type="transmembrane region" description="Helical" evidence="3">
    <location>
        <begin position="3103"/>
        <end position="3123"/>
    </location>
</feature>
<feature type="region of interest" description="Disordered" evidence="2">
    <location>
        <begin position="38"/>
        <end position="73"/>
    </location>
</feature>
<evidence type="ECO:0000256" key="3">
    <source>
        <dbReference type="SAM" id="Phobius"/>
    </source>
</evidence>
<dbReference type="GO" id="GO:0005654">
    <property type="term" value="C:nucleoplasm"/>
    <property type="evidence" value="ECO:0007669"/>
    <property type="project" value="TreeGrafter"/>
</dbReference>
<feature type="transmembrane region" description="Helical" evidence="3">
    <location>
        <begin position="3285"/>
        <end position="3303"/>
    </location>
</feature>
<keyword evidence="3" id="KW-0472">Membrane</keyword>
<reference evidence="4 5" key="1">
    <citation type="submission" date="2016-07" db="EMBL/GenBank/DDBJ databases">
        <title>Pervasive Adenine N6-methylation of Active Genes in Fungi.</title>
        <authorList>
            <consortium name="DOE Joint Genome Institute"/>
            <person name="Mondo S.J."/>
            <person name="Dannebaum R.O."/>
            <person name="Kuo R.C."/>
            <person name="Labutti K."/>
            <person name="Haridas S."/>
            <person name="Kuo A."/>
            <person name="Salamov A."/>
            <person name="Ahrendt S.R."/>
            <person name="Lipzen A."/>
            <person name="Sullivan W."/>
            <person name="Andreopoulos W.B."/>
            <person name="Clum A."/>
            <person name="Lindquist E."/>
            <person name="Daum C."/>
            <person name="Ramamoorthy G.K."/>
            <person name="Gryganskyi A."/>
            <person name="Culley D."/>
            <person name="Magnuson J.K."/>
            <person name="James T.Y."/>
            <person name="O'Malley M.A."/>
            <person name="Stajich J.E."/>
            <person name="Spatafora J.W."/>
            <person name="Visel A."/>
            <person name="Grigoriev I.V."/>
        </authorList>
    </citation>
    <scope>NUCLEOTIDE SEQUENCE [LARGE SCALE GENOMIC DNA]</scope>
    <source>
        <strain evidence="4 5">PL171</strain>
    </source>
</reference>
<dbReference type="PANTHER" id="PTHR23216">
    <property type="entry name" value="NUCLEOLAR AND COILED-BODY PHOSPHOPROTEIN 1"/>
    <property type="match status" value="1"/>
</dbReference>
<dbReference type="PANTHER" id="PTHR23216:SF1">
    <property type="entry name" value="NUCLEOLAR AND COILED-BODY PHOSPHOPROTEIN 1"/>
    <property type="match status" value="1"/>
</dbReference>
<dbReference type="OrthoDB" id="5591230at2759"/>
<protein>
    <submittedName>
        <fullName evidence="4">Uncharacterized protein</fullName>
    </submittedName>
</protein>
<sequence>MSSPLNDAAATKSVADQPTVSVIAADKTAASTIDQSYEEVQAVHSDDSAHTGVSSSATASTAHESDSGSSAGGFVVVENEGVSRSVASPAPLPAINVTIEEEEKVRPPGIYVDKQVSSEFDGPTEIVTETITTTTVGEDGSVHKHVAKNIKRKEKVVRVIRRPSAASLHSVAAQEATTASTTSPSGHLAVAGADSVRHLEQEQSTAHAQSSSLDVPTSSSSELPAASIVANAPEIKVDIAESDKQRAPGVYVDKQVATEFDGPTEIIIETVTTTTVGEDGSVHKHVAKNIKRKEKVIRVVRRPSAASLHSVTAQEASAAAAAAGATSTTSASGHLAVAGAVEHHAHEQHSESGSSSISLVQHHGSASAQQEQEQYDETVSHQESTQTIEYSASDLPAEFQGLAPGVYVDTKTENSQEGPNVDIITTITTTITVYANGSVHKHILTHVKRVERIIRYITKPVLIVGAVTEQSSSMTSDSSLQSVAQASAAHLAVEAGVACSSDSQQQSTTLIEQSDASMSVEESQVQVVVASDAESLSASHGAIAVVDARAEQQDEQVEQVVSESESSQTIHLLASELTAELQALAAGVHVDTKTETSTDGPDVDVITTITTTTTVYPDGSVHKHIVTHIKRIQRIIRYITRPATAVPSITCDESSQLVSHETSQAMSVHEQTMTAPGSSGEAAVIEGIHVGAGACTLEIDSSAVTSQVQADCTTEQIATSAASSSTSFENNVATAGSCAVIAEQSESSTVATIEHEHVAIAGASSISVESCVAASTTAVTGVQIDAASETLTSQELEVTCQAQADEYVAEQVDVQVTSANACGSAVLSVQASSSTIVDQEQNQAEVVCATSSVALEQVVDEATTSEYVNVVSDVVTVSESATSVSNSAASSSAEVTSQIQLDECTNEQIAVCEASSSLHVEQCGATIVSTEVETCESQVTSQEVCADAVAITTEDVVDLVQQVELQATVDDSASYQVQSEAVCAAVVCEAGAAIDVATVTETVQAQGECIVEQQVQTLVSGSSSIAFDSQLTAAAQQTSDLVVTDVQAVSTETVSHQELQIEAEVAESCLSDEVTANAVSTEITAQVQDQVCVVQEQIVASSSSAASIQQLDVHDVAQSHEAIAVECTEQNVAVEESCAVTSQKSTIQSEHAAVAQVDVEQAQSADACIADTVSAVSFESGIVFSGEESQTFSSSSVAVVEEEQEAPVSSTAQSSSTCLDDATQDQVMAAALAAAAASSIAIGASVVLESSQLIQVNDGETQQQDQCVDLAVSPTQEASYAEEFHVCGHATTNQASESIVTSQVEQESHVITSAECGTTIASESVLEVEVEATVQSQVCESTSVSVSHSEQSSVLVEEVALGSQVQATVCESSASVQADQESYATVMAVAGATTAQVATEVCNVEAHAQTQQELTTVVTESHVHAESQLDQAAHIEVVVEAASGECVQAAHEVVQQAPESVSVDCEVTSQSEHVVTAASEQVQTQESCQIELEQADQVTLEQVAAVDAQITECTTTQVDSSFITNESTVTTQVNECDAQTSTDAAISVAAGVGLALAAGTLLAGDVQQDVSQSAFVDCEVTSQSQDEVVVSEQVQVQESHQVELQQIAAVNAQITDCATSQVDSVSLTEAAITTLASEAGAVSDTQVFEAQIVASDSEHAQGAVPVSHDAMAADSCLTSIQVQEQSESLVQQPTIDTHVQECIEVEQVTFEQVQVETQHQTSSITESVSQVDVVASEVAAESDDSDDHDVTLAVGAAAAVVAGAAIAVGVGAAAAVASSSSSSDEESGDEAGLAQGEIVDACQQDTTLIETTQVHEQHEHNEAVSGLFVGGAISVDSTHAHDSSSSSDEEAVGDNVQTGFIAIESANDSAAHVDVQTSETCATDVCVDTASVHEPSSSVSVNVDSTLVATIQEGHHDHQFETVTTQLETQDVSVQETPYSSTVIESSVATEVTESIDIAEQESSSSVGAAAVIAGAAVAVGIAAAVGSSSSSSDEESEDGTGLAQGETLETCQQDVTLVETVESQENLVHHQETASGLFVGGTVSVDVSHSHDSSSSSDEEAADDSVQIDAHAVSISTAAVVGHGLHESAESVEIATTHANSETHEACATATDVATTDVCVESVVAIESNSNVAVASNEAVTIVQDDHHAHQTETVTIQSEQTLVQTEVVQATHCSTAVNQAEVGDETLVTCMIEEAAATEISQQVEETIGQESAPGLDAAVIVGGATAALVGAAVVLGAASSGDSSDSGSDTELIVSDVHVSTTVSATTHELEVATEQASVSQSAIVVNTGEQQDCAAAVISHDSEAVSSSTQVEHKVDASVAINVAGSGHVTADLATSSSSDSEGEDIAQITSTSFASVHAVQEVIHEHEISTTESSHGTVTTAAAAVLGTAAAVACSDSGSDSETDAEHVSAVVDHPEEHVTTQVEETMCTQEIAIEHTHNETTTQAHAVDSDQDESAGLDIGGALAIAGAGIAVIGAGIVGAVASGDSSDSESDSEEHIHVEQTIEESKIEVIVDQTTSEVASATEVIDTHHAVVDHELTVSNSAELHAAQETSTCSSLSAAEIVVTGTLSSATAAVESGESTSSDSEHEIEVSVEHEINAATENNLVETVNKIDVTEQSTTLVTETSSEHSAEATAEAHETSISSSAIGIAVAGAGLVAAAGAGIIAAAVAGDSSSESEDEAECEQVTDVLTEVVQADSASKIEIAEQTESHVVIEASQEQVIHEHESTSSSSTFGLASAAAGAGADSAGIAVAVAAASGHSSDSESDAEDGPCVQETTTDASTKIEVVELSATEITTITEQSHHEHETVQQEASSNTSSSMFGAAALGGLALGGAAAMAGASALVSGNDSSSDSESDAEDKVQAVADVHVETTVVHSEAEHKVDAEVKTEEQQSSSFSKIGLGAGLAAAAGVGLGLAAVAGAAAVAVDAKHDSGSDSDREDVHEQQTAFTEVTTTTSAVDSFVDGKLGVSSTQSSSITVAQTEPVEASSSLNIGSATALAGGAALALGAISSSATLAAQSSVDTANEIRQRATKEATEAVEKVTDEIAEEIQEVEEQVRDKIDVAQNIASTAFSTGIVWAFIASLMDPTKPLPLLRIVHIMFAILITVFFLVAILTFGRSGNLYAWFLLLVNVGLWYSLRTLSASNKHIVQRVLESATDDKDGDDASPMTVAVRTVSAVTHTYFTTFATLVIQRTTSRSEVSHTELKYFRIAFLFVFALVTWFIVSWKWVILTTVFAALWTFRRSVSRVVAHRLAATAAARGFAGLDVQDLKLRVTVRLVHLSLMVLTFLFAVISMVTWSAYAWFLTVLMGLTWAYTLHLSVVVLRSDSTLEDFAALTDRRASEAVVSAATAVVGGATAEAAVVKESVAATVTETVMFKETVHEVQNVAGSISTVQSFVVRQEE</sequence>
<feature type="compositionally biased region" description="Low complexity" evidence="2">
    <location>
        <begin position="210"/>
        <end position="220"/>
    </location>
</feature>
<evidence type="ECO:0000313" key="4">
    <source>
        <dbReference type="EMBL" id="ORZ31310.1"/>
    </source>
</evidence>
<feature type="transmembrane region" description="Helical" evidence="3">
    <location>
        <begin position="3177"/>
        <end position="3198"/>
    </location>
</feature>
<feature type="compositionally biased region" description="Low complexity" evidence="2">
    <location>
        <begin position="50"/>
        <end position="62"/>
    </location>
</feature>
<dbReference type="EMBL" id="MCFL01000062">
    <property type="protein sequence ID" value="ORZ31310.1"/>
    <property type="molecule type" value="Genomic_DNA"/>
</dbReference>
<keyword evidence="5" id="KW-1185">Reference proteome</keyword>
<name>A0A1Y2H9Q4_9FUNG</name>
<keyword evidence="3" id="KW-0812">Transmembrane</keyword>
<feature type="coiled-coil region" evidence="1">
    <location>
        <begin position="3039"/>
        <end position="3066"/>
    </location>
</feature>
<feature type="region of interest" description="Disordered" evidence="2">
    <location>
        <begin position="1988"/>
        <end position="2008"/>
    </location>
</feature>